<dbReference type="GO" id="GO:0006189">
    <property type="term" value="P:'de novo' IMP biosynthetic process"/>
    <property type="evidence" value="ECO:0007669"/>
    <property type="project" value="UniProtKB-UniPathway"/>
</dbReference>
<dbReference type="GO" id="GO:0004637">
    <property type="term" value="F:phosphoribosylamine-glycine ligase activity"/>
    <property type="evidence" value="ECO:0007669"/>
    <property type="project" value="UniProtKB-EC"/>
</dbReference>
<name>A0A0P8A086_9EURY</name>
<evidence type="ECO:0000313" key="17">
    <source>
        <dbReference type="Proteomes" id="UP000050360"/>
    </source>
</evidence>
<evidence type="ECO:0000256" key="10">
    <source>
        <dbReference type="ARBA" id="ARBA00023211"/>
    </source>
</evidence>
<accession>A0A0P8A086</accession>
<keyword evidence="6 14" id="KW-0547">Nucleotide-binding</keyword>
<dbReference type="EMBL" id="LKCM01000372">
    <property type="protein sequence ID" value="KPQ41331.1"/>
    <property type="molecule type" value="Genomic_DNA"/>
</dbReference>
<comment type="cofactor">
    <cofactor evidence="1">
        <name>Mn(2+)</name>
        <dbReference type="ChEBI" id="CHEBI:29035"/>
    </cofactor>
</comment>
<dbReference type="NCBIfam" id="TIGR00877">
    <property type="entry name" value="purD"/>
    <property type="match status" value="1"/>
</dbReference>
<dbReference type="InterPro" id="IPR011761">
    <property type="entry name" value="ATP-grasp"/>
</dbReference>
<evidence type="ECO:0000256" key="13">
    <source>
        <dbReference type="ARBA" id="ARBA00042864"/>
    </source>
</evidence>
<evidence type="ECO:0000256" key="11">
    <source>
        <dbReference type="ARBA" id="ARBA00038345"/>
    </source>
</evidence>
<dbReference type="SUPFAM" id="SSF56059">
    <property type="entry name" value="Glutathione synthetase ATP-binding domain-like"/>
    <property type="match status" value="1"/>
</dbReference>
<dbReference type="Pfam" id="PF02843">
    <property type="entry name" value="GARS_C"/>
    <property type="match status" value="1"/>
</dbReference>
<dbReference type="PANTHER" id="PTHR43472">
    <property type="entry name" value="PHOSPHORIBOSYLAMINE--GLYCINE LIGASE"/>
    <property type="match status" value="1"/>
</dbReference>
<dbReference type="GO" id="GO:0009113">
    <property type="term" value="P:purine nucleobase biosynthetic process"/>
    <property type="evidence" value="ECO:0007669"/>
    <property type="project" value="InterPro"/>
</dbReference>
<evidence type="ECO:0000313" key="16">
    <source>
        <dbReference type="EMBL" id="KPQ41331.1"/>
    </source>
</evidence>
<keyword evidence="10" id="KW-0464">Manganese</keyword>
<evidence type="ECO:0000259" key="15">
    <source>
        <dbReference type="PROSITE" id="PS50975"/>
    </source>
</evidence>
<dbReference type="EC" id="6.3.4.13" evidence="4"/>
<feature type="domain" description="ATP-grasp" evidence="15">
    <location>
        <begin position="1"/>
        <end position="208"/>
    </location>
</feature>
<dbReference type="InterPro" id="IPR020561">
    <property type="entry name" value="PRibGlycinamid_synth_ATP-grasp"/>
</dbReference>
<comment type="similarity">
    <text evidence="11">Belongs to the GARS family.</text>
</comment>
<dbReference type="Pfam" id="PF01071">
    <property type="entry name" value="GARS_A"/>
    <property type="match status" value="1"/>
</dbReference>
<dbReference type="PROSITE" id="PS00184">
    <property type="entry name" value="GARS"/>
    <property type="match status" value="1"/>
</dbReference>
<dbReference type="PROSITE" id="PS50975">
    <property type="entry name" value="ATP_GRASP"/>
    <property type="match status" value="1"/>
</dbReference>
<evidence type="ECO:0000256" key="9">
    <source>
        <dbReference type="ARBA" id="ARBA00022842"/>
    </source>
</evidence>
<dbReference type="SMART" id="SM01209">
    <property type="entry name" value="GARS_A"/>
    <property type="match status" value="1"/>
</dbReference>
<evidence type="ECO:0000256" key="7">
    <source>
        <dbReference type="ARBA" id="ARBA00022755"/>
    </source>
</evidence>
<dbReference type="AlphaFoldDB" id="A0A0P8A086"/>
<evidence type="ECO:0000256" key="14">
    <source>
        <dbReference type="PROSITE-ProRule" id="PRU00409"/>
    </source>
</evidence>
<feature type="non-terminal residue" evidence="16">
    <location>
        <position position="1"/>
    </location>
</feature>
<gene>
    <name evidence="16" type="primary">purD_1</name>
    <name evidence="16" type="ORF">MPEBLZ_04112</name>
</gene>
<evidence type="ECO:0000256" key="12">
    <source>
        <dbReference type="ARBA" id="ARBA00042242"/>
    </source>
</evidence>
<dbReference type="Gene3D" id="3.30.1490.20">
    <property type="entry name" value="ATP-grasp fold, A domain"/>
    <property type="match status" value="1"/>
</dbReference>
<dbReference type="InterPro" id="IPR020560">
    <property type="entry name" value="PRibGlycinamide_synth_C-dom"/>
</dbReference>
<dbReference type="UniPathway" id="UPA00074">
    <property type="reaction ID" value="UER00125"/>
</dbReference>
<dbReference type="InterPro" id="IPR000115">
    <property type="entry name" value="PRibGlycinamide_synth"/>
</dbReference>
<protein>
    <recommendedName>
        <fullName evidence="4">phosphoribosylamine--glycine ligase</fullName>
        <ecNumber evidence="4">6.3.4.13</ecNumber>
    </recommendedName>
    <alternativeName>
        <fullName evidence="12">Glycinamide ribonucleotide synthetase</fullName>
    </alternativeName>
    <alternativeName>
        <fullName evidence="13">Phosphoribosylglycinamide synthetase</fullName>
    </alternativeName>
</protein>
<dbReference type="GO" id="GO:0046872">
    <property type="term" value="F:metal ion binding"/>
    <property type="evidence" value="ECO:0007669"/>
    <property type="project" value="InterPro"/>
</dbReference>
<dbReference type="PANTHER" id="PTHR43472:SF1">
    <property type="entry name" value="PHOSPHORIBOSYLAMINE--GLYCINE LIGASE, CHLOROPLASTIC"/>
    <property type="match status" value="1"/>
</dbReference>
<keyword evidence="9" id="KW-0460">Magnesium</keyword>
<dbReference type="InterPro" id="IPR037123">
    <property type="entry name" value="PRibGlycinamide_synth_C_sf"/>
</dbReference>
<dbReference type="PATRIC" id="fig|1719120.3.peg.4486"/>
<evidence type="ECO:0000256" key="8">
    <source>
        <dbReference type="ARBA" id="ARBA00022840"/>
    </source>
</evidence>
<evidence type="ECO:0000256" key="5">
    <source>
        <dbReference type="ARBA" id="ARBA00022598"/>
    </source>
</evidence>
<evidence type="ECO:0000256" key="2">
    <source>
        <dbReference type="ARBA" id="ARBA00001946"/>
    </source>
</evidence>
<dbReference type="Gene3D" id="3.30.470.20">
    <property type="entry name" value="ATP-grasp fold, B domain"/>
    <property type="match status" value="1"/>
</dbReference>
<dbReference type="SMART" id="SM01210">
    <property type="entry name" value="GARS_C"/>
    <property type="match status" value="1"/>
</dbReference>
<dbReference type="Proteomes" id="UP000050360">
    <property type="component" value="Unassembled WGS sequence"/>
</dbReference>
<dbReference type="InterPro" id="IPR020559">
    <property type="entry name" value="PRibGlycinamide_synth_CS"/>
</dbReference>
<evidence type="ECO:0000256" key="6">
    <source>
        <dbReference type="ARBA" id="ARBA00022741"/>
    </source>
</evidence>
<evidence type="ECO:0000256" key="1">
    <source>
        <dbReference type="ARBA" id="ARBA00001936"/>
    </source>
</evidence>
<organism evidence="16 17">
    <name type="scientific">Candidatus Methanoperedens nitratireducens</name>
    <dbReference type="NCBI Taxonomy" id="1392998"/>
    <lineage>
        <taxon>Archaea</taxon>
        <taxon>Methanobacteriati</taxon>
        <taxon>Methanobacteriota</taxon>
        <taxon>Stenosarchaea group</taxon>
        <taxon>Methanomicrobia</taxon>
        <taxon>Methanosarcinales</taxon>
        <taxon>ANME-2 cluster</taxon>
        <taxon>Candidatus Methanoperedentaceae</taxon>
        <taxon>Candidatus Methanoperedens</taxon>
    </lineage>
</organism>
<comment type="caution">
    <text evidence="16">The sequence shown here is derived from an EMBL/GenBank/DDBJ whole genome shotgun (WGS) entry which is preliminary data.</text>
</comment>
<dbReference type="Gene3D" id="3.90.600.10">
    <property type="entry name" value="Phosphoribosylglycinamide synthetase, C-terminal domain"/>
    <property type="match status" value="1"/>
</dbReference>
<evidence type="ECO:0000256" key="3">
    <source>
        <dbReference type="ARBA" id="ARBA00005174"/>
    </source>
</evidence>
<keyword evidence="5 16" id="KW-0436">Ligase</keyword>
<proteinExistence type="inferred from homology"/>
<sequence length="325" mass="36046">RDFMTKYRIPGCPGFKVFRKGESGTDEFIDELGDVVIKPAGLTGGKGVRVMGDHFGIEGAKDYAKEVLKNDDVVIEERLIGEEFTVQAFVDGKTLAFAPSVQDHKRAFDGDKGPNTGGMGSYNDSKDILPFMKESDYIDAKRIMNDTVRAIQKETGVPYQGILYGQFMATAYGISVIEFNARFGDPEAMNVLPLLENDFLEVCSNIVSGTLDKINVKFKKQATVCKYAVPSGYPDDPVKDSIVEIDKMKDSLLFYSSVYEKDNKIYTTGSRALAVLGIADTIRDAEKKAQDGLSCLKGELHSRRDIGTDELIMKRIQHMKELRAN</sequence>
<evidence type="ECO:0000256" key="4">
    <source>
        <dbReference type="ARBA" id="ARBA00013255"/>
    </source>
</evidence>
<dbReference type="SUPFAM" id="SSF51246">
    <property type="entry name" value="Rudiment single hybrid motif"/>
    <property type="match status" value="1"/>
</dbReference>
<keyword evidence="7" id="KW-0658">Purine biosynthesis</keyword>
<dbReference type="InterPro" id="IPR013815">
    <property type="entry name" value="ATP_grasp_subdomain_1"/>
</dbReference>
<dbReference type="InterPro" id="IPR011054">
    <property type="entry name" value="Rudment_hybrid_motif"/>
</dbReference>
<reference evidence="16 17" key="1">
    <citation type="submission" date="2015-09" db="EMBL/GenBank/DDBJ databases">
        <title>A metagenomics-based metabolic model of nitrate-dependent anaerobic oxidation of methane by Methanoperedens-like archaea.</title>
        <authorList>
            <person name="Arshad A."/>
            <person name="Speth D.R."/>
            <person name="De Graaf R.M."/>
            <person name="Op Den Camp H.J."/>
            <person name="Jetten M.S."/>
            <person name="Welte C.U."/>
        </authorList>
    </citation>
    <scope>NUCLEOTIDE SEQUENCE [LARGE SCALE GENOMIC DNA]</scope>
</reference>
<comment type="pathway">
    <text evidence="3">Purine metabolism; IMP biosynthesis via de novo pathway; N(1)-(5-phospho-D-ribosyl)glycinamide from 5-phospho-alpha-D-ribose 1-diphosphate: step 2/2.</text>
</comment>
<keyword evidence="8 14" id="KW-0067">ATP-binding</keyword>
<comment type="cofactor">
    <cofactor evidence="2">
        <name>Mg(2+)</name>
        <dbReference type="ChEBI" id="CHEBI:18420"/>
    </cofactor>
</comment>
<dbReference type="GO" id="GO:0005524">
    <property type="term" value="F:ATP binding"/>
    <property type="evidence" value="ECO:0007669"/>
    <property type="project" value="UniProtKB-UniRule"/>
</dbReference>